<evidence type="ECO:0000256" key="2">
    <source>
        <dbReference type="ARBA" id="ARBA00022692"/>
    </source>
</evidence>
<dbReference type="AlphaFoldDB" id="A0A2M7T7W3"/>
<feature type="transmembrane region" description="Helical" evidence="5">
    <location>
        <begin position="20"/>
        <end position="38"/>
    </location>
</feature>
<keyword evidence="4 5" id="KW-0472">Membrane</keyword>
<reference evidence="7" key="1">
    <citation type="submission" date="2017-09" db="EMBL/GenBank/DDBJ databases">
        <title>Depth-based differentiation of microbial function through sediment-hosted aquifers and enrichment of novel symbionts in the deep terrestrial subsurface.</title>
        <authorList>
            <person name="Probst A.J."/>
            <person name="Ladd B."/>
            <person name="Jarett J.K."/>
            <person name="Geller-Mcgrath D.E."/>
            <person name="Sieber C.M.K."/>
            <person name="Emerson J.B."/>
            <person name="Anantharaman K."/>
            <person name="Thomas B.C."/>
            <person name="Malmstrom R."/>
            <person name="Stieglmeier M."/>
            <person name="Klingl A."/>
            <person name="Woyke T."/>
            <person name="Ryan C.M."/>
            <person name="Banfield J.F."/>
        </authorList>
    </citation>
    <scope>NUCLEOTIDE SEQUENCE [LARGE SCALE GENOMIC DNA]</scope>
</reference>
<keyword evidence="3 5" id="KW-1133">Transmembrane helix</keyword>
<dbReference type="EMBL" id="PFNG01000143">
    <property type="protein sequence ID" value="PIZ38599.1"/>
    <property type="molecule type" value="Genomic_DNA"/>
</dbReference>
<dbReference type="Pfam" id="PF09685">
    <property type="entry name" value="MamF_MmsF"/>
    <property type="match status" value="1"/>
</dbReference>
<evidence type="ECO:0000256" key="5">
    <source>
        <dbReference type="SAM" id="Phobius"/>
    </source>
</evidence>
<feature type="transmembrane region" description="Helical" evidence="5">
    <location>
        <begin position="50"/>
        <end position="73"/>
    </location>
</feature>
<comment type="subcellular location">
    <subcellularLocation>
        <location evidence="1">Membrane</location>
        <topology evidence="1">Multi-pass membrane protein</topology>
    </subcellularLocation>
</comment>
<name>A0A2M7T7W3_9ACTN</name>
<organism evidence="6 7">
    <name type="scientific">Candidatus Aquicultor secundus</name>
    <dbReference type="NCBI Taxonomy" id="1973895"/>
    <lineage>
        <taxon>Bacteria</taxon>
        <taxon>Bacillati</taxon>
        <taxon>Actinomycetota</taxon>
        <taxon>Candidatus Aquicultoria</taxon>
        <taxon>Candidatus Aquicultorales</taxon>
        <taxon>Candidatus Aquicultoraceae</taxon>
        <taxon>Candidatus Aquicultor</taxon>
    </lineage>
</organism>
<proteinExistence type="predicted"/>
<keyword evidence="2 5" id="KW-0812">Transmembrane</keyword>
<dbReference type="PANTHER" id="PTHR36460">
    <property type="entry name" value="UPF0132 DOMAIN PROTEIN (AFU_ORTHOLOGUE AFUA_3G10255)"/>
    <property type="match status" value="1"/>
</dbReference>
<comment type="caution">
    <text evidence="6">The sequence shown here is derived from an EMBL/GenBank/DDBJ whole genome shotgun (WGS) entry which is preliminary data.</text>
</comment>
<evidence type="ECO:0000256" key="1">
    <source>
        <dbReference type="ARBA" id="ARBA00004141"/>
    </source>
</evidence>
<sequence length="126" mass="13687">MSEEQNTAASSSTGLDPKLAAFLAYLFGIIGGIVFIVIEKDNRYVKFHAWQSVAFAVALFVAWVAYSIIAAILGHIPVLGWLIDLVLGAAISIGGLVAWIILLIKSFSGEEYKLPFIGDFAEQRIQ</sequence>
<evidence type="ECO:0000313" key="7">
    <source>
        <dbReference type="Proteomes" id="UP000230956"/>
    </source>
</evidence>
<evidence type="ECO:0000256" key="4">
    <source>
        <dbReference type="ARBA" id="ARBA00023136"/>
    </source>
</evidence>
<accession>A0A2M7T7W3</accession>
<dbReference type="RefSeq" id="WP_286678802.1">
    <property type="nucleotide sequence ID" value="NZ_MNXI01000106.1"/>
</dbReference>
<evidence type="ECO:0000313" key="6">
    <source>
        <dbReference type="EMBL" id="PIZ38599.1"/>
    </source>
</evidence>
<feature type="transmembrane region" description="Helical" evidence="5">
    <location>
        <begin position="79"/>
        <end position="104"/>
    </location>
</feature>
<evidence type="ECO:0008006" key="8">
    <source>
        <dbReference type="Google" id="ProtNLM"/>
    </source>
</evidence>
<gene>
    <name evidence="6" type="ORF">COY37_05860</name>
</gene>
<protein>
    <recommendedName>
        <fullName evidence="8">DUF4870 domain-containing protein</fullName>
    </recommendedName>
</protein>
<dbReference type="GO" id="GO:0016020">
    <property type="term" value="C:membrane"/>
    <property type="evidence" value="ECO:0007669"/>
    <property type="project" value="UniProtKB-SubCell"/>
</dbReference>
<dbReference type="InterPro" id="IPR019109">
    <property type="entry name" value="MamF_MmsF"/>
</dbReference>
<evidence type="ECO:0000256" key="3">
    <source>
        <dbReference type="ARBA" id="ARBA00022989"/>
    </source>
</evidence>
<dbReference type="Proteomes" id="UP000230956">
    <property type="component" value="Unassembled WGS sequence"/>
</dbReference>
<dbReference type="PANTHER" id="PTHR36460:SF1">
    <property type="entry name" value="UPF0132 DOMAIN PROTEIN (AFU_ORTHOLOGUE AFUA_3G10255)"/>
    <property type="match status" value="1"/>
</dbReference>